<dbReference type="Pfam" id="PF06071">
    <property type="entry name" value="YchF-GTPase_C"/>
    <property type="match status" value="1"/>
</dbReference>
<dbReference type="GO" id="GO:0016887">
    <property type="term" value="F:ATP hydrolysis activity"/>
    <property type="evidence" value="ECO:0007669"/>
    <property type="project" value="InterPro"/>
</dbReference>
<dbReference type="Proteomes" id="UP000002200">
    <property type="component" value="Chromosome"/>
</dbReference>
<organism evidence="8 9">
    <name type="scientific">Tropheryma whipplei (strain Twist)</name>
    <name type="common">Whipple's bacillus</name>
    <dbReference type="NCBI Taxonomy" id="203267"/>
    <lineage>
        <taxon>Bacteria</taxon>
        <taxon>Bacillati</taxon>
        <taxon>Actinomycetota</taxon>
        <taxon>Actinomycetes</taxon>
        <taxon>Micrococcales</taxon>
        <taxon>Tropherymataceae</taxon>
        <taxon>Tropheryma</taxon>
    </lineage>
</organism>
<dbReference type="SUPFAM" id="SSF81271">
    <property type="entry name" value="TGS-like"/>
    <property type="match status" value="1"/>
</dbReference>
<dbReference type="SUPFAM" id="SSF52540">
    <property type="entry name" value="P-loop containing nucleoside triphosphate hydrolases"/>
    <property type="match status" value="1"/>
</dbReference>
<sequence length="344" mass="36994">MGLTVGIVGLPNVGKSTLFNALTRGKALAANYPFATIEPNVGIAPLADARLEKLSTIFASEKIIFATVSFVDIAGLVEGASRGEGLGSKFLANIREVDAIAHVVRVFSDSQVVRAQDTLGPAADVDIVNTELALADMQTLEKVLAKKHPQPTSSQPDRVQLQKAYDALASNLVPEKISGLNLLRAKPVIYVINADQEVLSDTAARAQIESAFSPCVFLDAKFESDLAELDDKTALELRELSGNESCLDTFVAASFSALQLQTFFTAGPKEARAWTIKQLTKAPQAAGVIHSDFEKKFIRAEIISCTDLFECGSMNAARALGKVRLEGRDYVMHDGDVVEFRHAA</sequence>
<dbReference type="EMBL" id="AE014184">
    <property type="protein sequence ID" value="AAO44736.1"/>
    <property type="molecule type" value="Genomic_DNA"/>
</dbReference>
<keyword evidence="4" id="KW-0067">ATP-binding</keyword>
<dbReference type="PROSITE" id="PS51710">
    <property type="entry name" value="G_OBG"/>
    <property type="match status" value="1"/>
</dbReference>
<name>Q83MS1_TROWT</name>
<dbReference type="InterPro" id="IPR027417">
    <property type="entry name" value="P-loop_NTPase"/>
</dbReference>
<dbReference type="InterPro" id="IPR004095">
    <property type="entry name" value="TGS"/>
</dbReference>
<dbReference type="HOGENOM" id="CLU_018395_0_1_11"/>
<dbReference type="GO" id="GO:0046872">
    <property type="term" value="F:metal ion binding"/>
    <property type="evidence" value="ECO:0007669"/>
    <property type="project" value="UniProtKB-KW"/>
</dbReference>
<dbReference type="GO" id="GO:0005524">
    <property type="term" value="F:ATP binding"/>
    <property type="evidence" value="ECO:0007669"/>
    <property type="project" value="UniProtKB-KW"/>
</dbReference>
<dbReference type="InterPro" id="IPR012675">
    <property type="entry name" value="Beta-grasp_dom_sf"/>
</dbReference>
<dbReference type="InterPro" id="IPR004396">
    <property type="entry name" value="ATPase_YchF/OLA1"/>
</dbReference>
<feature type="domain" description="TGS" evidence="7">
    <location>
        <begin position="259"/>
        <end position="342"/>
    </location>
</feature>
<dbReference type="PANTHER" id="PTHR23305:SF18">
    <property type="entry name" value="OBG-TYPE G DOMAIN-CONTAINING PROTEIN"/>
    <property type="match status" value="1"/>
</dbReference>
<evidence type="ECO:0000259" key="6">
    <source>
        <dbReference type="PROSITE" id="PS51710"/>
    </source>
</evidence>
<dbReference type="Gene3D" id="3.10.20.30">
    <property type="match status" value="1"/>
</dbReference>
<evidence type="ECO:0000259" key="7">
    <source>
        <dbReference type="PROSITE" id="PS51880"/>
    </source>
</evidence>
<evidence type="ECO:0000313" key="9">
    <source>
        <dbReference type="Proteomes" id="UP000002200"/>
    </source>
</evidence>
<dbReference type="AlphaFoldDB" id="Q83MS1"/>
<dbReference type="GeneID" id="67388438"/>
<dbReference type="PROSITE" id="PS51880">
    <property type="entry name" value="TGS"/>
    <property type="match status" value="1"/>
</dbReference>
<dbReference type="RefSeq" id="WP_011096598.1">
    <property type="nucleotide sequence ID" value="NC_004572.3"/>
</dbReference>
<comment type="cofactor">
    <cofactor evidence="1">
        <name>Mg(2+)</name>
        <dbReference type="ChEBI" id="CHEBI:18420"/>
    </cofactor>
</comment>
<dbReference type="Gene3D" id="3.40.50.300">
    <property type="entry name" value="P-loop containing nucleotide triphosphate hydrolases"/>
    <property type="match status" value="1"/>
</dbReference>
<dbReference type="PIRSF" id="PIRSF006641">
    <property type="entry name" value="CHP00092"/>
    <property type="match status" value="1"/>
</dbReference>
<dbReference type="eggNOG" id="COG0012">
    <property type="taxonomic scope" value="Bacteria"/>
</dbReference>
<dbReference type="STRING" id="203267.TWT_639"/>
<dbReference type="PRINTS" id="PR00326">
    <property type="entry name" value="GTP1OBG"/>
</dbReference>
<reference evidence="8 9" key="1">
    <citation type="journal article" date="2003" name="Genome Res.">
        <title>Tropheryma whipplei twist: a human pathogenic Actinobacteria with a reduced genome.</title>
        <authorList>
            <person name="Raoult D."/>
            <person name="Ogata H."/>
            <person name="Audic S."/>
            <person name="Robert C."/>
            <person name="Suhre K."/>
            <person name="Drancourt M."/>
            <person name="Claverie J.-M."/>
        </authorList>
    </citation>
    <scope>NUCLEOTIDE SEQUENCE [LARGE SCALE GENOMIC DNA]</scope>
    <source>
        <strain evidence="8 9">Twist</strain>
    </source>
</reference>
<dbReference type="InterPro" id="IPR006073">
    <property type="entry name" value="GTP-bd"/>
</dbReference>
<dbReference type="NCBIfam" id="TIGR00092">
    <property type="entry name" value="redox-regulated ATPase YchF"/>
    <property type="match status" value="1"/>
</dbReference>
<dbReference type="CDD" id="cd04867">
    <property type="entry name" value="TGS_YchF_OLA1"/>
    <property type="match status" value="1"/>
</dbReference>
<protein>
    <submittedName>
        <fullName evidence="8">GTP-binding protein</fullName>
    </submittedName>
</protein>
<dbReference type="Gene3D" id="1.10.150.300">
    <property type="entry name" value="TGS-like domain"/>
    <property type="match status" value="1"/>
</dbReference>
<evidence type="ECO:0000256" key="3">
    <source>
        <dbReference type="ARBA" id="ARBA00022741"/>
    </source>
</evidence>
<dbReference type="InterPro" id="IPR041706">
    <property type="entry name" value="YchF_N"/>
</dbReference>
<dbReference type="InterPro" id="IPR012676">
    <property type="entry name" value="TGS-like"/>
</dbReference>
<dbReference type="GO" id="GO:0005525">
    <property type="term" value="F:GTP binding"/>
    <property type="evidence" value="ECO:0007669"/>
    <property type="project" value="InterPro"/>
</dbReference>
<dbReference type="OrthoDB" id="9810373at2"/>
<keyword evidence="5" id="KW-0460">Magnesium</keyword>
<dbReference type="GO" id="GO:0005737">
    <property type="term" value="C:cytoplasm"/>
    <property type="evidence" value="ECO:0007669"/>
    <property type="project" value="TreeGrafter"/>
</dbReference>
<dbReference type="FunFam" id="3.10.20.30:FF:000001">
    <property type="entry name" value="Ribosome-binding ATPase YchF"/>
    <property type="match status" value="1"/>
</dbReference>
<evidence type="ECO:0000256" key="4">
    <source>
        <dbReference type="ARBA" id="ARBA00022840"/>
    </source>
</evidence>
<proteinExistence type="predicted"/>
<keyword evidence="2" id="KW-0479">Metal-binding</keyword>
<dbReference type="Pfam" id="PF01926">
    <property type="entry name" value="MMR_HSR1"/>
    <property type="match status" value="1"/>
</dbReference>
<evidence type="ECO:0000313" key="8">
    <source>
        <dbReference type="EMBL" id="AAO44736.1"/>
    </source>
</evidence>
<accession>Q83MS1</accession>
<dbReference type="InterPro" id="IPR023192">
    <property type="entry name" value="TGS-like_dom_sf"/>
</dbReference>
<dbReference type="PANTHER" id="PTHR23305">
    <property type="entry name" value="OBG GTPASE FAMILY"/>
    <property type="match status" value="1"/>
</dbReference>
<gene>
    <name evidence="8" type="ordered locus">TWT_639</name>
</gene>
<dbReference type="KEGG" id="twh:TWT_639"/>
<keyword evidence="3" id="KW-0547">Nucleotide-binding</keyword>
<dbReference type="InterPro" id="IPR013029">
    <property type="entry name" value="YchF_C"/>
</dbReference>
<keyword evidence="9" id="KW-1185">Reference proteome</keyword>
<evidence type="ECO:0000256" key="2">
    <source>
        <dbReference type="ARBA" id="ARBA00022723"/>
    </source>
</evidence>
<dbReference type="InterPro" id="IPR031167">
    <property type="entry name" value="G_OBG"/>
</dbReference>
<dbReference type="CDD" id="cd01900">
    <property type="entry name" value="YchF"/>
    <property type="match status" value="1"/>
</dbReference>
<feature type="domain" description="OBG-type G" evidence="6">
    <location>
        <begin position="3"/>
        <end position="238"/>
    </location>
</feature>
<evidence type="ECO:0000256" key="5">
    <source>
        <dbReference type="ARBA" id="ARBA00022842"/>
    </source>
</evidence>
<evidence type="ECO:0000256" key="1">
    <source>
        <dbReference type="ARBA" id="ARBA00001946"/>
    </source>
</evidence>